<dbReference type="InterPro" id="IPR009597">
    <property type="entry name" value="DUF1206"/>
</dbReference>
<protein>
    <submittedName>
        <fullName evidence="1">Uncharacterized protein</fullName>
    </submittedName>
</protein>
<reference evidence="1 2" key="1">
    <citation type="submission" date="2017-04" db="EMBL/GenBank/DDBJ databases">
        <authorList>
            <person name="Afonso C.L."/>
            <person name="Miller P.J."/>
            <person name="Scott M.A."/>
            <person name="Spackman E."/>
            <person name="Goraichik I."/>
            <person name="Dimitrov K.M."/>
            <person name="Suarez D.L."/>
            <person name="Swayne D.E."/>
        </authorList>
    </citation>
    <scope>NUCLEOTIDE SEQUENCE [LARGE SCALE GENOMIC DNA]</scope>
    <source>
        <strain evidence="2">XA(T)</strain>
    </source>
</reference>
<evidence type="ECO:0000313" key="2">
    <source>
        <dbReference type="Proteomes" id="UP000192775"/>
    </source>
</evidence>
<name>A0A1X9LPN9_9MICO</name>
<proteinExistence type="predicted"/>
<dbReference type="EMBL" id="CP020715">
    <property type="protein sequence ID" value="ARJ05921.1"/>
    <property type="molecule type" value="Genomic_DNA"/>
</dbReference>
<keyword evidence="2" id="KW-1185">Reference proteome</keyword>
<sequence>MGSASGTAKSAARTAEGNPVLRILARTGYAVNGLLHILIGIIAIAVAVGAGGSQEADQSGALKQLSSNPIGYAVVWIVVVGLFALGLWQIISGFLVHEEDSKKRWAKRIGEWAKAAVYLVIGGTALSVALGSDSSSSESTSSMSATLLASPGGVFLVVAIGIGVFAAGVSFVVIGVRRSFTKKLVVPPKPAGSAVVTLGVVGYVAKGIALAVVGVLFVVAAFTHDAQQASGLDGALKALAALPFGVVVLSAVGVGLIAYGIFLGARARWARL</sequence>
<evidence type="ECO:0000313" key="1">
    <source>
        <dbReference type="EMBL" id="ARJ05921.1"/>
    </source>
</evidence>
<dbReference type="AlphaFoldDB" id="A0A1X9LPN9"/>
<organism evidence="1 2">
    <name type="scientific">Cnuibacter physcomitrellae</name>
    <dbReference type="NCBI Taxonomy" id="1619308"/>
    <lineage>
        <taxon>Bacteria</taxon>
        <taxon>Bacillati</taxon>
        <taxon>Actinomycetota</taxon>
        <taxon>Actinomycetes</taxon>
        <taxon>Micrococcales</taxon>
        <taxon>Microbacteriaceae</taxon>
        <taxon>Cnuibacter</taxon>
    </lineage>
</organism>
<accession>A0A1X9LPN9</accession>
<dbReference type="Pfam" id="PF06724">
    <property type="entry name" value="DUF1206"/>
    <property type="match status" value="3"/>
</dbReference>
<gene>
    <name evidence="1" type="ORF">B5808_12315</name>
</gene>
<dbReference type="KEGG" id="cphy:B5808_12315"/>
<dbReference type="STRING" id="1619308.B5808_12315"/>
<dbReference type="Proteomes" id="UP000192775">
    <property type="component" value="Chromosome"/>
</dbReference>
<dbReference type="RefSeq" id="WP_085020059.1">
    <property type="nucleotide sequence ID" value="NZ_BMHD01000001.1"/>
</dbReference>